<dbReference type="PANTHER" id="PTHR48025">
    <property type="entry name" value="OS02G0815200 PROTEIN"/>
    <property type="match status" value="1"/>
</dbReference>
<dbReference type="InterPro" id="IPR000504">
    <property type="entry name" value="RRM_dom"/>
</dbReference>
<feature type="compositionally biased region" description="Basic residues" evidence="3">
    <location>
        <begin position="79"/>
        <end position="88"/>
    </location>
</feature>
<dbReference type="SUPFAM" id="SSF54928">
    <property type="entry name" value="RNA-binding domain, RBD"/>
    <property type="match status" value="1"/>
</dbReference>
<dbReference type="InterPro" id="IPR035979">
    <property type="entry name" value="RBD_domain_sf"/>
</dbReference>
<dbReference type="PROSITE" id="PS50102">
    <property type="entry name" value="RRM"/>
    <property type="match status" value="2"/>
</dbReference>
<dbReference type="OrthoDB" id="1875751at2759"/>
<dbReference type="AlphaFoldDB" id="A0A5M8PX86"/>
<name>A0A5M8PX86_9LECA</name>
<dbReference type="GO" id="GO:0005634">
    <property type="term" value="C:nucleus"/>
    <property type="evidence" value="ECO:0007669"/>
    <property type="project" value="TreeGrafter"/>
</dbReference>
<dbReference type="EMBL" id="VXIT01000003">
    <property type="protein sequence ID" value="KAA6413709.1"/>
    <property type="molecule type" value="Genomic_DNA"/>
</dbReference>
<dbReference type="InterPro" id="IPR050502">
    <property type="entry name" value="Euk_RNA-bind_prot"/>
</dbReference>
<feature type="compositionally biased region" description="Basic and acidic residues" evidence="3">
    <location>
        <begin position="22"/>
        <end position="36"/>
    </location>
</feature>
<feature type="region of interest" description="Disordered" evidence="3">
    <location>
        <begin position="214"/>
        <end position="238"/>
    </location>
</feature>
<feature type="region of interest" description="Disordered" evidence="3">
    <location>
        <begin position="400"/>
        <end position="423"/>
    </location>
</feature>
<feature type="compositionally biased region" description="Basic and acidic residues" evidence="3">
    <location>
        <begin position="214"/>
        <end position="225"/>
    </location>
</feature>
<evidence type="ECO:0000256" key="3">
    <source>
        <dbReference type="SAM" id="MobiDB-lite"/>
    </source>
</evidence>
<feature type="compositionally biased region" description="Low complexity" evidence="3">
    <location>
        <begin position="101"/>
        <end position="114"/>
    </location>
</feature>
<feature type="domain" description="RRM" evidence="4">
    <location>
        <begin position="123"/>
        <end position="215"/>
    </location>
</feature>
<protein>
    <recommendedName>
        <fullName evidence="4">RRM domain-containing protein</fullName>
    </recommendedName>
</protein>
<feature type="region of interest" description="Disordered" evidence="3">
    <location>
        <begin position="304"/>
        <end position="329"/>
    </location>
</feature>
<organism evidence="5 6">
    <name type="scientific">Lasallia pustulata</name>
    <dbReference type="NCBI Taxonomy" id="136370"/>
    <lineage>
        <taxon>Eukaryota</taxon>
        <taxon>Fungi</taxon>
        <taxon>Dikarya</taxon>
        <taxon>Ascomycota</taxon>
        <taxon>Pezizomycotina</taxon>
        <taxon>Lecanoromycetes</taxon>
        <taxon>OSLEUM clade</taxon>
        <taxon>Umbilicariomycetidae</taxon>
        <taxon>Umbilicariales</taxon>
        <taxon>Umbilicariaceae</taxon>
        <taxon>Lasallia</taxon>
    </lineage>
</organism>
<reference evidence="5 6" key="1">
    <citation type="submission" date="2019-09" db="EMBL/GenBank/DDBJ databases">
        <title>The hologenome of the rock-dwelling lichen Lasallia pustulata.</title>
        <authorList>
            <person name="Greshake Tzovaras B."/>
            <person name="Segers F."/>
            <person name="Bicker A."/>
            <person name="Dal Grande F."/>
            <person name="Otte J."/>
            <person name="Hankeln T."/>
            <person name="Schmitt I."/>
            <person name="Ebersberger I."/>
        </authorList>
    </citation>
    <scope>NUCLEOTIDE SEQUENCE [LARGE SCALE GENOMIC DNA]</scope>
    <source>
        <strain evidence="5">A1-1</strain>
    </source>
</reference>
<feature type="region of interest" description="Disordered" evidence="3">
    <location>
        <begin position="376"/>
        <end position="395"/>
    </location>
</feature>
<dbReference type="Pfam" id="PF00076">
    <property type="entry name" value="RRM_1"/>
    <property type="match status" value="1"/>
</dbReference>
<keyword evidence="1 2" id="KW-0694">RNA-binding</keyword>
<dbReference type="Proteomes" id="UP000324767">
    <property type="component" value="Unassembled WGS sequence"/>
</dbReference>
<evidence type="ECO:0000313" key="5">
    <source>
        <dbReference type="EMBL" id="KAA6413709.1"/>
    </source>
</evidence>
<dbReference type="GO" id="GO:0003729">
    <property type="term" value="F:mRNA binding"/>
    <property type="evidence" value="ECO:0007669"/>
    <property type="project" value="TreeGrafter"/>
</dbReference>
<sequence>MSPLLDANAETQKPRKSKSKRLREPSDTSPNDREMSEEPTTPTDAQYTSVSPSRKRRRVDKLVEEIEVDVSAPEPPSKKALRKAKKGQSTRTDTDLKTAEKASATESQTATTEQLGSTKRSEYGIWIGNLPWTATKVELCKFLTDHTDITEEMITRIHMPTSTEAAGGASRQRVKPLNKGFAYVDFSTAAALAEAVALSETLFTGRRVLIKDSKSFEGRPEKPSEDAAQSVKSGKPPNNRIFVGNLTFETTKEDLQDNFERCGEIQDIHVATFEDSGKCKGYAWVEFKNVEAAQAAVRGWVKVGEQSDSGSEDEHEDRQDKNGRLKKRPKERKWWVNRIKGRDLRIEFAEEKAVRYKKRFGKDGTAKELNAGGEDLPTAVIDSTDGGSNSLADPEMVNGAARDVRRGNGKPGTLGKSQRKVDARSIKPGAALAGAQRLTGAIVASTGKKTTFDGK</sequence>
<evidence type="ECO:0000256" key="2">
    <source>
        <dbReference type="PROSITE-ProRule" id="PRU00176"/>
    </source>
</evidence>
<comment type="caution">
    <text evidence="5">The sequence shown here is derived from an EMBL/GenBank/DDBJ whole genome shotgun (WGS) entry which is preliminary data.</text>
</comment>
<feature type="region of interest" description="Disordered" evidence="3">
    <location>
        <begin position="1"/>
        <end position="117"/>
    </location>
</feature>
<proteinExistence type="predicted"/>
<evidence type="ECO:0000259" key="4">
    <source>
        <dbReference type="PROSITE" id="PS50102"/>
    </source>
</evidence>
<dbReference type="Gene3D" id="3.30.70.330">
    <property type="match status" value="2"/>
</dbReference>
<feature type="compositionally biased region" description="Polar residues" evidence="3">
    <location>
        <begin position="38"/>
        <end position="52"/>
    </location>
</feature>
<evidence type="ECO:0000313" key="6">
    <source>
        <dbReference type="Proteomes" id="UP000324767"/>
    </source>
</evidence>
<gene>
    <name evidence="5" type="ORF">FRX48_02070</name>
</gene>
<dbReference type="SMART" id="SM00360">
    <property type="entry name" value="RRM"/>
    <property type="match status" value="2"/>
</dbReference>
<dbReference type="PANTHER" id="PTHR48025:SF1">
    <property type="entry name" value="RRM DOMAIN-CONTAINING PROTEIN"/>
    <property type="match status" value="1"/>
</dbReference>
<dbReference type="InterPro" id="IPR012677">
    <property type="entry name" value="Nucleotide-bd_a/b_plait_sf"/>
</dbReference>
<feature type="domain" description="RRM" evidence="4">
    <location>
        <begin position="239"/>
        <end position="351"/>
    </location>
</feature>
<evidence type="ECO:0000256" key="1">
    <source>
        <dbReference type="ARBA" id="ARBA00022884"/>
    </source>
</evidence>
<accession>A0A5M8PX86</accession>